<reference evidence="2 3" key="1">
    <citation type="journal article" date="2014" name="Nat. Genet.">
        <title>Genome and transcriptome of the porcine whipworm Trichuris suis.</title>
        <authorList>
            <person name="Jex A.R."/>
            <person name="Nejsum P."/>
            <person name="Schwarz E.M."/>
            <person name="Hu L."/>
            <person name="Young N.D."/>
            <person name="Hall R.S."/>
            <person name="Korhonen P.K."/>
            <person name="Liao S."/>
            <person name="Thamsborg S."/>
            <person name="Xia J."/>
            <person name="Xu P."/>
            <person name="Wang S."/>
            <person name="Scheerlinck J.P."/>
            <person name="Hofmann A."/>
            <person name="Sternberg P.W."/>
            <person name="Wang J."/>
            <person name="Gasser R.B."/>
        </authorList>
    </citation>
    <scope>NUCLEOTIDE SEQUENCE [LARGE SCALE GENOMIC DNA]</scope>
    <source>
        <strain evidence="2">DCEP-RM93F</strain>
        <strain evidence="1">DCEP-RM93M</strain>
    </source>
</reference>
<accession>A0A085NN20</accession>
<dbReference type="AlphaFoldDB" id="A0A085NN20"/>
<evidence type="ECO:0000313" key="3">
    <source>
        <dbReference type="Proteomes" id="UP000030764"/>
    </source>
</evidence>
<dbReference type="EMBL" id="KL367485">
    <property type="protein sequence ID" value="KFD70866.1"/>
    <property type="molecule type" value="Genomic_DNA"/>
</dbReference>
<name>A0A085NN20_9BILA</name>
<keyword evidence="3" id="KW-1185">Reference proteome</keyword>
<evidence type="ECO:0000313" key="2">
    <source>
        <dbReference type="EMBL" id="KFD70866.1"/>
    </source>
</evidence>
<dbReference type="Proteomes" id="UP000030758">
    <property type="component" value="Unassembled WGS sequence"/>
</dbReference>
<protein>
    <submittedName>
        <fullName evidence="2">Uncharacterized protein</fullName>
    </submittedName>
</protein>
<sequence>MNVIWPKVVHECPKMLLTDLRLQQGSTSILRFPSVTKTEKGKFTFEPLDVQTPVFHSGIKWIKRKTLLRQGKFVPG</sequence>
<gene>
    <name evidence="1" type="ORF">M513_01185</name>
    <name evidence="2" type="ORF">M514_01185</name>
</gene>
<dbReference type="EMBL" id="KL363186">
    <property type="protein sequence ID" value="KFD57952.1"/>
    <property type="molecule type" value="Genomic_DNA"/>
</dbReference>
<evidence type="ECO:0000313" key="1">
    <source>
        <dbReference type="EMBL" id="KFD57952.1"/>
    </source>
</evidence>
<organism evidence="2">
    <name type="scientific">Trichuris suis</name>
    <name type="common">pig whipworm</name>
    <dbReference type="NCBI Taxonomy" id="68888"/>
    <lineage>
        <taxon>Eukaryota</taxon>
        <taxon>Metazoa</taxon>
        <taxon>Ecdysozoa</taxon>
        <taxon>Nematoda</taxon>
        <taxon>Enoplea</taxon>
        <taxon>Dorylaimia</taxon>
        <taxon>Trichinellida</taxon>
        <taxon>Trichuridae</taxon>
        <taxon>Trichuris</taxon>
    </lineage>
</organism>
<dbReference type="Proteomes" id="UP000030764">
    <property type="component" value="Unassembled WGS sequence"/>
</dbReference>
<proteinExistence type="predicted"/>